<evidence type="ECO:0000313" key="2">
    <source>
        <dbReference type="Proteomes" id="UP000294933"/>
    </source>
</evidence>
<keyword evidence="2" id="KW-1185">Reference proteome</keyword>
<evidence type="ECO:0000313" key="1">
    <source>
        <dbReference type="EMBL" id="TDL29160.1"/>
    </source>
</evidence>
<reference evidence="1 2" key="1">
    <citation type="submission" date="2018-06" db="EMBL/GenBank/DDBJ databases">
        <title>A transcriptomic atlas of mushroom development highlights an independent origin of complex multicellularity.</title>
        <authorList>
            <consortium name="DOE Joint Genome Institute"/>
            <person name="Krizsan K."/>
            <person name="Almasi E."/>
            <person name="Merenyi Z."/>
            <person name="Sahu N."/>
            <person name="Viragh M."/>
            <person name="Koszo T."/>
            <person name="Mondo S."/>
            <person name="Kiss B."/>
            <person name="Balint B."/>
            <person name="Kues U."/>
            <person name="Barry K."/>
            <person name="Hegedus J.C."/>
            <person name="Henrissat B."/>
            <person name="Johnson J."/>
            <person name="Lipzen A."/>
            <person name="Ohm R."/>
            <person name="Nagy I."/>
            <person name="Pangilinan J."/>
            <person name="Yan J."/>
            <person name="Xiong Y."/>
            <person name="Grigoriev I.V."/>
            <person name="Hibbett D.S."/>
            <person name="Nagy L.G."/>
        </authorList>
    </citation>
    <scope>NUCLEOTIDE SEQUENCE [LARGE SCALE GENOMIC DNA]</scope>
    <source>
        <strain evidence="1 2">SZMC22713</strain>
    </source>
</reference>
<gene>
    <name evidence="1" type="ORF">BD410DRAFT_6873</name>
</gene>
<name>A0A4R5XDM8_9AGAM</name>
<organism evidence="1 2">
    <name type="scientific">Rickenella mellea</name>
    <dbReference type="NCBI Taxonomy" id="50990"/>
    <lineage>
        <taxon>Eukaryota</taxon>
        <taxon>Fungi</taxon>
        <taxon>Dikarya</taxon>
        <taxon>Basidiomycota</taxon>
        <taxon>Agaricomycotina</taxon>
        <taxon>Agaricomycetes</taxon>
        <taxon>Hymenochaetales</taxon>
        <taxon>Rickenellaceae</taxon>
        <taxon>Rickenella</taxon>
    </lineage>
</organism>
<dbReference type="AlphaFoldDB" id="A0A4R5XDM8"/>
<accession>A0A4R5XDM8</accession>
<dbReference type="VEuPathDB" id="FungiDB:BD410DRAFT_6873"/>
<sequence length="154" mass="17662">MQGSVTRTPSSFVARLRRRHAYGLVTLCHMTVSYTNSHSIHLFKCKFRLPSACWTPYRCQLKRSRHIIMLLSYFYHLQPTASTSPRKIILGRILLKAEICLTLKCDAESEYPYSLYSASKSDACHTFRIVRADMDIIELKPSSSMVHSSRSIGE</sequence>
<dbReference type="Proteomes" id="UP000294933">
    <property type="component" value="Unassembled WGS sequence"/>
</dbReference>
<dbReference type="EMBL" id="ML170156">
    <property type="protein sequence ID" value="TDL29160.1"/>
    <property type="molecule type" value="Genomic_DNA"/>
</dbReference>
<protein>
    <submittedName>
        <fullName evidence="1">Uncharacterized protein</fullName>
    </submittedName>
</protein>
<proteinExistence type="predicted"/>